<name>A0A7X6GXP5_9RHOB</name>
<protein>
    <recommendedName>
        <fullName evidence="7">Phosphatidylglycerol--prolipoprotein diacylglyceryl transferase</fullName>
        <ecNumber evidence="7">2.5.1.145</ecNumber>
    </recommendedName>
</protein>
<dbReference type="UniPathway" id="UPA00664"/>
<comment type="similarity">
    <text evidence="1 7">Belongs to the Lgt family.</text>
</comment>
<feature type="transmembrane region" description="Helical" evidence="7">
    <location>
        <begin position="230"/>
        <end position="249"/>
    </location>
</feature>
<dbReference type="Pfam" id="PF01790">
    <property type="entry name" value="LGT"/>
    <property type="match status" value="1"/>
</dbReference>
<evidence type="ECO:0000256" key="4">
    <source>
        <dbReference type="ARBA" id="ARBA00022692"/>
    </source>
</evidence>
<dbReference type="GO" id="GO:0042158">
    <property type="term" value="P:lipoprotein biosynthetic process"/>
    <property type="evidence" value="ECO:0007669"/>
    <property type="project" value="UniProtKB-UniRule"/>
</dbReference>
<dbReference type="GO" id="GO:0005886">
    <property type="term" value="C:plasma membrane"/>
    <property type="evidence" value="ECO:0007669"/>
    <property type="project" value="UniProtKB-SubCell"/>
</dbReference>
<comment type="function">
    <text evidence="7">Catalyzes the transfer of the diacylglyceryl group from phosphatidylglycerol to the sulfhydryl group of the N-terminal cysteine of a prolipoprotein, the first step in the formation of mature lipoproteins.</text>
</comment>
<keyword evidence="4 7" id="KW-0812">Transmembrane</keyword>
<keyword evidence="3 7" id="KW-0808">Transferase</keyword>
<keyword evidence="5 7" id="KW-1133">Transmembrane helix</keyword>
<feature type="transmembrane region" description="Helical" evidence="7">
    <location>
        <begin position="69"/>
        <end position="89"/>
    </location>
</feature>
<dbReference type="PROSITE" id="PS01311">
    <property type="entry name" value="LGT"/>
    <property type="match status" value="1"/>
</dbReference>
<keyword evidence="6 7" id="KW-0472">Membrane</keyword>
<dbReference type="Proteomes" id="UP000526408">
    <property type="component" value="Unassembled WGS sequence"/>
</dbReference>
<evidence type="ECO:0000313" key="8">
    <source>
        <dbReference type="EMBL" id="NKX44281.1"/>
    </source>
</evidence>
<dbReference type="RefSeq" id="WP_168622664.1">
    <property type="nucleotide sequence ID" value="NZ_JAAZQQ010000002.1"/>
</dbReference>
<evidence type="ECO:0000256" key="2">
    <source>
        <dbReference type="ARBA" id="ARBA00022475"/>
    </source>
</evidence>
<evidence type="ECO:0000256" key="7">
    <source>
        <dbReference type="HAMAP-Rule" id="MF_01147"/>
    </source>
</evidence>
<reference evidence="8 9" key="1">
    <citation type="submission" date="2020-04" db="EMBL/GenBank/DDBJ databases">
        <authorList>
            <person name="Yoon J."/>
        </authorList>
    </citation>
    <scope>NUCLEOTIDE SEQUENCE [LARGE SCALE GENOMIC DNA]</scope>
    <source>
        <strain evidence="8 9">KMU-115</strain>
    </source>
</reference>
<dbReference type="GO" id="GO:0008961">
    <property type="term" value="F:phosphatidylglycerol-prolipoprotein diacylglyceryl transferase activity"/>
    <property type="evidence" value="ECO:0007669"/>
    <property type="project" value="UniProtKB-UniRule"/>
</dbReference>
<dbReference type="InterPro" id="IPR001640">
    <property type="entry name" value="Lgt"/>
</dbReference>
<comment type="pathway">
    <text evidence="7">Protein modification; lipoprotein biosynthesis (diacylglyceryl transfer).</text>
</comment>
<evidence type="ECO:0000256" key="5">
    <source>
        <dbReference type="ARBA" id="ARBA00022989"/>
    </source>
</evidence>
<evidence type="ECO:0000256" key="1">
    <source>
        <dbReference type="ARBA" id="ARBA00007150"/>
    </source>
</evidence>
<organism evidence="8 9">
    <name type="scientific">Roseicyclus persicicus</name>
    <dbReference type="NCBI Taxonomy" id="2650661"/>
    <lineage>
        <taxon>Bacteria</taxon>
        <taxon>Pseudomonadati</taxon>
        <taxon>Pseudomonadota</taxon>
        <taxon>Alphaproteobacteria</taxon>
        <taxon>Rhodobacterales</taxon>
        <taxon>Roseobacteraceae</taxon>
        <taxon>Roseicyclus</taxon>
    </lineage>
</organism>
<sequence length="303" mass="32809">MPFAIPFPDLSPEIFTLTIGNFQFALRWYAVAYIAGLVAGWWLIVQAVKRPALWPGDSAPMRPEQVEGLLTAVVLGVILGGRLGFVLFYQPGYYLQNPAEILRIWQGGMAFHGGLIGVAVAAFLFCRMNRIPPLQVADAMAMVVAIGLGLGRLANFVNAELWGRPTDLPWGVIFPGEAAQACRGPVGIVMTDLGEMCARHPSQLYQAGLEGLLMGAVLLWLAWARGWLKTPGALTGMFFTIYGLARFAVEFVRQPDAQFVGPDNPVGFALALSPSLGLTMGQLLSLPMIALGLWLVVTRRRAA</sequence>
<dbReference type="EC" id="2.5.1.145" evidence="7"/>
<dbReference type="PANTHER" id="PTHR30589:SF0">
    <property type="entry name" value="PHOSPHATIDYLGLYCEROL--PROLIPOPROTEIN DIACYLGLYCERYL TRANSFERASE"/>
    <property type="match status" value="1"/>
</dbReference>
<dbReference type="AlphaFoldDB" id="A0A7X6GXP5"/>
<keyword evidence="2 7" id="KW-1003">Cell membrane</keyword>
<evidence type="ECO:0000256" key="6">
    <source>
        <dbReference type="ARBA" id="ARBA00023136"/>
    </source>
</evidence>
<keyword evidence="8" id="KW-0449">Lipoprotein</keyword>
<dbReference type="NCBIfam" id="TIGR00544">
    <property type="entry name" value="lgt"/>
    <property type="match status" value="1"/>
</dbReference>
<feature type="binding site" evidence="7">
    <location>
        <position position="152"/>
    </location>
    <ligand>
        <name>a 1,2-diacyl-sn-glycero-3-phospho-(1'-sn-glycerol)</name>
        <dbReference type="ChEBI" id="CHEBI:64716"/>
    </ligand>
</feature>
<evidence type="ECO:0000256" key="3">
    <source>
        <dbReference type="ARBA" id="ARBA00022679"/>
    </source>
</evidence>
<feature type="transmembrane region" description="Helical" evidence="7">
    <location>
        <begin position="204"/>
        <end position="223"/>
    </location>
</feature>
<dbReference type="PANTHER" id="PTHR30589">
    <property type="entry name" value="PROLIPOPROTEIN DIACYLGLYCERYL TRANSFERASE"/>
    <property type="match status" value="1"/>
</dbReference>
<comment type="caution">
    <text evidence="8">The sequence shown here is derived from an EMBL/GenBank/DDBJ whole genome shotgun (WGS) entry which is preliminary data.</text>
</comment>
<dbReference type="EMBL" id="JAAZQQ010000002">
    <property type="protein sequence ID" value="NKX44281.1"/>
    <property type="molecule type" value="Genomic_DNA"/>
</dbReference>
<comment type="subcellular location">
    <subcellularLocation>
        <location evidence="7">Cell membrane</location>
        <topology evidence="7">Multi-pass membrane protein</topology>
    </subcellularLocation>
</comment>
<feature type="transmembrane region" description="Helical" evidence="7">
    <location>
        <begin position="109"/>
        <end position="127"/>
    </location>
</feature>
<comment type="catalytic activity">
    <reaction evidence="7">
        <text>L-cysteinyl-[prolipoprotein] + a 1,2-diacyl-sn-glycero-3-phospho-(1'-sn-glycerol) = an S-1,2-diacyl-sn-glyceryl-L-cysteinyl-[prolipoprotein] + sn-glycerol 1-phosphate + H(+)</text>
        <dbReference type="Rhea" id="RHEA:56712"/>
        <dbReference type="Rhea" id="RHEA-COMP:14679"/>
        <dbReference type="Rhea" id="RHEA-COMP:14680"/>
        <dbReference type="ChEBI" id="CHEBI:15378"/>
        <dbReference type="ChEBI" id="CHEBI:29950"/>
        <dbReference type="ChEBI" id="CHEBI:57685"/>
        <dbReference type="ChEBI" id="CHEBI:64716"/>
        <dbReference type="ChEBI" id="CHEBI:140658"/>
        <dbReference type="EC" id="2.5.1.145"/>
    </reaction>
</comment>
<feature type="transmembrane region" description="Helical" evidence="7">
    <location>
        <begin position="28"/>
        <end position="48"/>
    </location>
</feature>
<accession>A0A7X6GXP5</accession>
<keyword evidence="9" id="KW-1185">Reference proteome</keyword>
<evidence type="ECO:0000313" key="9">
    <source>
        <dbReference type="Proteomes" id="UP000526408"/>
    </source>
</evidence>
<proteinExistence type="inferred from homology"/>
<feature type="transmembrane region" description="Helical" evidence="7">
    <location>
        <begin position="139"/>
        <end position="157"/>
    </location>
</feature>
<feature type="transmembrane region" description="Helical" evidence="7">
    <location>
        <begin position="269"/>
        <end position="297"/>
    </location>
</feature>
<dbReference type="HAMAP" id="MF_01147">
    <property type="entry name" value="Lgt"/>
    <property type="match status" value="1"/>
</dbReference>
<gene>
    <name evidence="7" type="primary">lgt</name>
    <name evidence="8" type="ORF">HCU73_06725</name>
</gene>